<evidence type="ECO:0000313" key="2">
    <source>
        <dbReference type="Proteomes" id="UP001163846"/>
    </source>
</evidence>
<dbReference type="AlphaFoldDB" id="A0AA38U3V6"/>
<name>A0AA38U3V6_9AGAR</name>
<keyword evidence="2" id="KW-1185">Reference proteome</keyword>
<sequence length="147" mass="16430">MHTVIVLTHNSSSIQMVLLNRHWRLHQERRSRGRIQHSYHTRIQTGEGIKGEEQSISVRASTFADLARFLLRPLKVLPFHRSPPTPSAPHGAPTFSPIAISTPPKATRIRLLVPVPLYGMLYLPPKENDTMINVIPAYSSSRVGGAV</sequence>
<accession>A0AA38U3V6</accession>
<evidence type="ECO:0000313" key="1">
    <source>
        <dbReference type="EMBL" id="KAJ3831135.1"/>
    </source>
</evidence>
<gene>
    <name evidence="1" type="ORF">F5878DRAFT_667881</name>
</gene>
<comment type="caution">
    <text evidence="1">The sequence shown here is derived from an EMBL/GenBank/DDBJ whole genome shotgun (WGS) entry which is preliminary data.</text>
</comment>
<proteinExistence type="predicted"/>
<protein>
    <submittedName>
        <fullName evidence="1">Uncharacterized protein</fullName>
    </submittedName>
</protein>
<reference evidence="1" key="1">
    <citation type="submission" date="2022-08" db="EMBL/GenBank/DDBJ databases">
        <authorList>
            <consortium name="DOE Joint Genome Institute"/>
            <person name="Min B."/>
            <person name="Riley R."/>
            <person name="Sierra-Patev S."/>
            <person name="Naranjo-Ortiz M."/>
            <person name="Looney B."/>
            <person name="Konkel Z."/>
            <person name="Slot J.C."/>
            <person name="Sakamoto Y."/>
            <person name="Steenwyk J.L."/>
            <person name="Rokas A."/>
            <person name="Carro J."/>
            <person name="Camarero S."/>
            <person name="Ferreira P."/>
            <person name="Molpeceres G."/>
            <person name="Ruiz-Duenas F.J."/>
            <person name="Serrano A."/>
            <person name="Henrissat B."/>
            <person name="Drula E."/>
            <person name="Hughes K.W."/>
            <person name="Mata J.L."/>
            <person name="Ishikawa N.K."/>
            <person name="Vargas-Isla R."/>
            <person name="Ushijima S."/>
            <person name="Smith C.A."/>
            <person name="Ahrendt S."/>
            <person name="Andreopoulos W."/>
            <person name="He G."/>
            <person name="Labutti K."/>
            <person name="Lipzen A."/>
            <person name="Ng V."/>
            <person name="Sandor L."/>
            <person name="Barry K."/>
            <person name="Martinez A.T."/>
            <person name="Xiao Y."/>
            <person name="Gibbons J.G."/>
            <person name="Terashima K."/>
            <person name="Hibbett D.S."/>
            <person name="Grigoriev I.V."/>
        </authorList>
    </citation>
    <scope>NUCLEOTIDE SEQUENCE</scope>
    <source>
        <strain evidence="1">TFB9207</strain>
    </source>
</reference>
<organism evidence="1 2">
    <name type="scientific">Lentinula raphanica</name>
    <dbReference type="NCBI Taxonomy" id="153919"/>
    <lineage>
        <taxon>Eukaryota</taxon>
        <taxon>Fungi</taxon>
        <taxon>Dikarya</taxon>
        <taxon>Basidiomycota</taxon>
        <taxon>Agaricomycotina</taxon>
        <taxon>Agaricomycetes</taxon>
        <taxon>Agaricomycetidae</taxon>
        <taxon>Agaricales</taxon>
        <taxon>Marasmiineae</taxon>
        <taxon>Omphalotaceae</taxon>
        <taxon>Lentinula</taxon>
    </lineage>
</organism>
<dbReference type="Proteomes" id="UP001163846">
    <property type="component" value="Unassembled WGS sequence"/>
</dbReference>
<dbReference type="EMBL" id="MU807764">
    <property type="protein sequence ID" value="KAJ3831135.1"/>
    <property type="molecule type" value="Genomic_DNA"/>
</dbReference>